<protein>
    <submittedName>
        <fullName evidence="1">Uncharacterized protein</fullName>
    </submittedName>
</protein>
<keyword evidence="2" id="KW-1185">Reference proteome</keyword>
<dbReference type="InParanoid" id="F6TPU2"/>
<accession>F6TPU2</accession>
<dbReference type="Proteomes" id="UP000008144">
    <property type="component" value="Chromosome 1"/>
</dbReference>
<proteinExistence type="predicted"/>
<dbReference type="HOGENOM" id="CLU_3142527_0_0_1"/>
<dbReference type="EMBL" id="EAAA01000295">
    <property type="status" value="NOT_ANNOTATED_CDS"/>
    <property type="molecule type" value="Genomic_DNA"/>
</dbReference>
<name>F6TPU2_CIOIN</name>
<reference evidence="1" key="3">
    <citation type="submission" date="2025-08" db="UniProtKB">
        <authorList>
            <consortium name="Ensembl"/>
        </authorList>
    </citation>
    <scope>IDENTIFICATION</scope>
</reference>
<evidence type="ECO:0000313" key="1">
    <source>
        <dbReference type="Ensembl" id="ENSCINP00000029519.2"/>
    </source>
</evidence>
<organism evidence="1 2">
    <name type="scientific">Ciona intestinalis</name>
    <name type="common">Transparent sea squirt</name>
    <name type="synonym">Ascidia intestinalis</name>
    <dbReference type="NCBI Taxonomy" id="7719"/>
    <lineage>
        <taxon>Eukaryota</taxon>
        <taxon>Metazoa</taxon>
        <taxon>Chordata</taxon>
        <taxon>Tunicata</taxon>
        <taxon>Ascidiacea</taxon>
        <taxon>Phlebobranchia</taxon>
        <taxon>Cionidae</taxon>
        <taxon>Ciona</taxon>
    </lineage>
</organism>
<reference evidence="2" key="1">
    <citation type="journal article" date="2002" name="Science">
        <title>The draft genome of Ciona intestinalis: insights into chordate and vertebrate origins.</title>
        <authorList>
            <person name="Dehal P."/>
            <person name="Satou Y."/>
            <person name="Campbell R.K."/>
            <person name="Chapman J."/>
            <person name="Degnan B."/>
            <person name="De Tomaso A."/>
            <person name="Davidson B."/>
            <person name="Di Gregorio A."/>
            <person name="Gelpke M."/>
            <person name="Goodstein D.M."/>
            <person name="Harafuji N."/>
            <person name="Hastings K.E."/>
            <person name="Ho I."/>
            <person name="Hotta K."/>
            <person name="Huang W."/>
            <person name="Kawashima T."/>
            <person name="Lemaire P."/>
            <person name="Martinez D."/>
            <person name="Meinertzhagen I.A."/>
            <person name="Necula S."/>
            <person name="Nonaka M."/>
            <person name="Putnam N."/>
            <person name="Rash S."/>
            <person name="Saiga H."/>
            <person name="Satake M."/>
            <person name="Terry A."/>
            <person name="Yamada L."/>
            <person name="Wang H.G."/>
            <person name="Awazu S."/>
            <person name="Azumi K."/>
            <person name="Boore J."/>
            <person name="Branno M."/>
            <person name="Chin-Bow S."/>
            <person name="DeSantis R."/>
            <person name="Doyle S."/>
            <person name="Francino P."/>
            <person name="Keys D.N."/>
            <person name="Haga S."/>
            <person name="Hayashi H."/>
            <person name="Hino K."/>
            <person name="Imai K.S."/>
            <person name="Inaba K."/>
            <person name="Kano S."/>
            <person name="Kobayashi K."/>
            <person name="Kobayashi M."/>
            <person name="Lee B.I."/>
            <person name="Makabe K.W."/>
            <person name="Manohar C."/>
            <person name="Matassi G."/>
            <person name="Medina M."/>
            <person name="Mochizuki Y."/>
            <person name="Mount S."/>
            <person name="Morishita T."/>
            <person name="Miura S."/>
            <person name="Nakayama A."/>
            <person name="Nishizaka S."/>
            <person name="Nomoto H."/>
            <person name="Ohta F."/>
            <person name="Oishi K."/>
            <person name="Rigoutsos I."/>
            <person name="Sano M."/>
            <person name="Sasaki A."/>
            <person name="Sasakura Y."/>
            <person name="Shoguchi E."/>
            <person name="Shin-i T."/>
            <person name="Spagnuolo A."/>
            <person name="Stainier D."/>
            <person name="Suzuki M.M."/>
            <person name="Tassy O."/>
            <person name="Takatori N."/>
            <person name="Tokuoka M."/>
            <person name="Yagi K."/>
            <person name="Yoshizaki F."/>
            <person name="Wada S."/>
            <person name="Zhang C."/>
            <person name="Hyatt P.D."/>
            <person name="Larimer F."/>
            <person name="Detter C."/>
            <person name="Doggett N."/>
            <person name="Glavina T."/>
            <person name="Hawkins T."/>
            <person name="Richardson P."/>
            <person name="Lucas S."/>
            <person name="Kohara Y."/>
            <person name="Levine M."/>
            <person name="Satoh N."/>
            <person name="Rokhsar D.S."/>
        </authorList>
    </citation>
    <scope>NUCLEOTIDE SEQUENCE [LARGE SCALE GENOMIC DNA]</scope>
</reference>
<reference evidence="1" key="4">
    <citation type="submission" date="2025-09" db="UniProtKB">
        <authorList>
            <consortium name="Ensembl"/>
        </authorList>
    </citation>
    <scope>IDENTIFICATION</scope>
</reference>
<evidence type="ECO:0000313" key="2">
    <source>
        <dbReference type="Proteomes" id="UP000008144"/>
    </source>
</evidence>
<sequence>MWRSITKSQSWNKHNFIFKIKLFYKIIFTSALLTTTTDLKTFAVSSCAI</sequence>
<reference evidence="1" key="2">
    <citation type="journal article" date="2008" name="Genome Biol.">
        <title>Improved genome assembly and evidence-based global gene model set for the chordate Ciona intestinalis: new insight into intron and operon populations.</title>
        <authorList>
            <person name="Satou Y."/>
            <person name="Mineta K."/>
            <person name="Ogasawara M."/>
            <person name="Sasakura Y."/>
            <person name="Shoguchi E."/>
            <person name="Ueno K."/>
            <person name="Yamada L."/>
            <person name="Matsumoto J."/>
            <person name="Wasserscheid J."/>
            <person name="Dewar K."/>
            <person name="Wiley G.B."/>
            <person name="Macmil S.L."/>
            <person name="Roe B.A."/>
            <person name="Zeller R.W."/>
            <person name="Hastings K.E."/>
            <person name="Lemaire P."/>
            <person name="Lindquist E."/>
            <person name="Endo T."/>
            <person name="Hotta K."/>
            <person name="Inaba K."/>
        </authorList>
    </citation>
    <scope>NUCLEOTIDE SEQUENCE [LARGE SCALE GENOMIC DNA]</scope>
    <source>
        <strain evidence="1">wild type</strain>
    </source>
</reference>
<dbReference type="Ensembl" id="ENSCINT00000029765.2">
    <property type="protein sequence ID" value="ENSCINP00000029519.2"/>
    <property type="gene ID" value="ENSCING00000017433.2"/>
</dbReference>
<dbReference type="AlphaFoldDB" id="F6TPU2"/>